<evidence type="ECO:0000313" key="3">
    <source>
        <dbReference type="Proteomes" id="UP000769157"/>
    </source>
</evidence>
<gene>
    <name evidence="2" type="ORF">OGAPHI_005836</name>
</gene>
<sequence>MEEAQPLTTLNSAGRDESPAAATSKVPVSALAQSTRPVDSLTSNNQIHADVVEVGRNDVIQSNGHTGGRSTVVIPHVQVVFLVSPRWRACWRVAEQSVVLEGVGGVELELSSVTRSLFCWGHHDHIMARGLEVSVQSSDVGGCPSIVVGEQNVFGGGSNNSGCKSEKSLGLHWILYWLSVCGSVWVIKDFGTRNWPYGLRE</sequence>
<evidence type="ECO:0000313" key="2">
    <source>
        <dbReference type="EMBL" id="KAH3662584.1"/>
    </source>
</evidence>
<evidence type="ECO:0000256" key="1">
    <source>
        <dbReference type="SAM" id="MobiDB-lite"/>
    </source>
</evidence>
<name>A0A9P8T1X1_9ASCO</name>
<organism evidence="2 3">
    <name type="scientific">Ogataea philodendri</name>
    <dbReference type="NCBI Taxonomy" id="1378263"/>
    <lineage>
        <taxon>Eukaryota</taxon>
        <taxon>Fungi</taxon>
        <taxon>Dikarya</taxon>
        <taxon>Ascomycota</taxon>
        <taxon>Saccharomycotina</taxon>
        <taxon>Pichiomycetes</taxon>
        <taxon>Pichiales</taxon>
        <taxon>Pichiaceae</taxon>
        <taxon>Ogataea</taxon>
    </lineage>
</organism>
<reference evidence="2" key="2">
    <citation type="submission" date="2021-01" db="EMBL/GenBank/DDBJ databases">
        <authorList>
            <person name="Schikora-Tamarit M.A."/>
        </authorList>
    </citation>
    <scope>NUCLEOTIDE SEQUENCE</scope>
    <source>
        <strain evidence="2">CBS6075</strain>
    </source>
</reference>
<feature type="region of interest" description="Disordered" evidence="1">
    <location>
        <begin position="1"/>
        <end position="29"/>
    </location>
</feature>
<dbReference type="EMBL" id="JAEUBE010000378">
    <property type="protein sequence ID" value="KAH3662584.1"/>
    <property type="molecule type" value="Genomic_DNA"/>
</dbReference>
<dbReference type="AlphaFoldDB" id="A0A9P8T1X1"/>
<proteinExistence type="predicted"/>
<reference evidence="2" key="1">
    <citation type="journal article" date="2021" name="Open Biol.">
        <title>Shared evolutionary footprints suggest mitochondrial oxidative damage underlies multiple complex I losses in fungi.</title>
        <authorList>
            <person name="Schikora-Tamarit M.A."/>
            <person name="Marcet-Houben M."/>
            <person name="Nosek J."/>
            <person name="Gabaldon T."/>
        </authorList>
    </citation>
    <scope>NUCLEOTIDE SEQUENCE</scope>
    <source>
        <strain evidence="2">CBS6075</strain>
    </source>
</reference>
<protein>
    <submittedName>
        <fullName evidence="2">Uncharacterized protein</fullName>
    </submittedName>
</protein>
<dbReference type="GeneID" id="70237800"/>
<dbReference type="Proteomes" id="UP000769157">
    <property type="component" value="Unassembled WGS sequence"/>
</dbReference>
<comment type="caution">
    <text evidence="2">The sequence shown here is derived from an EMBL/GenBank/DDBJ whole genome shotgun (WGS) entry which is preliminary data.</text>
</comment>
<keyword evidence="3" id="KW-1185">Reference proteome</keyword>
<dbReference type="RefSeq" id="XP_046059673.1">
    <property type="nucleotide sequence ID" value="XM_046207060.1"/>
</dbReference>
<accession>A0A9P8T1X1</accession>
<feature type="compositionally biased region" description="Polar residues" evidence="1">
    <location>
        <begin position="1"/>
        <end position="12"/>
    </location>
</feature>